<sequence length="132" mass="14421">MILDSSFLIDLMENSASAIEFAKELESGGATQRVPAQVVYELFVGVGYTEMAEQEISKVQSVLDARPTVKTTPEIARLAGRMDGQLRREGNRVSESDIIIGATGRHFGEPVVANNEADFERLPDVDVVSYDS</sequence>
<dbReference type="Gene3D" id="3.40.50.1010">
    <property type="entry name" value="5'-nuclease"/>
    <property type="match status" value="1"/>
</dbReference>
<evidence type="ECO:0000256" key="5">
    <source>
        <dbReference type="ARBA" id="ARBA00022842"/>
    </source>
</evidence>
<proteinExistence type="inferred from homology"/>
<keyword evidence="5" id="KW-0460">Magnesium</keyword>
<dbReference type="RefSeq" id="WP_092691303.1">
    <property type="nucleotide sequence ID" value="NZ_FNBK01000006.1"/>
</dbReference>
<reference evidence="9" key="1">
    <citation type="submission" date="2016-10" db="EMBL/GenBank/DDBJ databases">
        <authorList>
            <person name="Varghese N."/>
            <person name="Submissions S."/>
        </authorList>
    </citation>
    <scope>NUCLEOTIDE SEQUENCE [LARGE SCALE GENOMIC DNA]</scope>
    <source>
        <strain evidence="9">IBRC-M 10760</strain>
    </source>
</reference>
<dbReference type="PANTHER" id="PTHR33653">
    <property type="entry name" value="RIBONUCLEASE VAPC2"/>
    <property type="match status" value="1"/>
</dbReference>
<comment type="cofactor">
    <cofactor evidence="1">
        <name>Mg(2+)</name>
        <dbReference type="ChEBI" id="CHEBI:18420"/>
    </cofactor>
</comment>
<dbReference type="Pfam" id="PF01850">
    <property type="entry name" value="PIN"/>
    <property type="match status" value="1"/>
</dbReference>
<evidence type="ECO:0000259" key="7">
    <source>
        <dbReference type="Pfam" id="PF01850"/>
    </source>
</evidence>
<evidence type="ECO:0000256" key="2">
    <source>
        <dbReference type="ARBA" id="ARBA00022722"/>
    </source>
</evidence>
<keyword evidence="3" id="KW-0479">Metal-binding</keyword>
<protein>
    <submittedName>
        <fullName evidence="8">Predicted nucleic acid-binding protein, contains PIN domain</fullName>
    </submittedName>
</protein>
<dbReference type="GO" id="GO:0004518">
    <property type="term" value="F:nuclease activity"/>
    <property type="evidence" value="ECO:0007669"/>
    <property type="project" value="UniProtKB-KW"/>
</dbReference>
<gene>
    <name evidence="8" type="ORF">SAMN05216218_106222</name>
</gene>
<dbReference type="SUPFAM" id="SSF88723">
    <property type="entry name" value="PIN domain-like"/>
    <property type="match status" value="1"/>
</dbReference>
<evidence type="ECO:0000256" key="6">
    <source>
        <dbReference type="ARBA" id="ARBA00038093"/>
    </source>
</evidence>
<evidence type="ECO:0000256" key="1">
    <source>
        <dbReference type="ARBA" id="ARBA00001946"/>
    </source>
</evidence>
<keyword evidence="2" id="KW-0540">Nuclease</keyword>
<evidence type="ECO:0000313" key="8">
    <source>
        <dbReference type="EMBL" id="SDF46475.1"/>
    </source>
</evidence>
<dbReference type="OrthoDB" id="38049at2157"/>
<keyword evidence="9" id="KW-1185">Reference proteome</keyword>
<dbReference type="EMBL" id="FNBK01000006">
    <property type="protein sequence ID" value="SDF46475.1"/>
    <property type="molecule type" value="Genomic_DNA"/>
</dbReference>
<feature type="domain" description="PIN" evidence="7">
    <location>
        <begin position="1"/>
        <end position="123"/>
    </location>
</feature>
<dbReference type="GO" id="GO:0016787">
    <property type="term" value="F:hydrolase activity"/>
    <property type="evidence" value="ECO:0007669"/>
    <property type="project" value="UniProtKB-KW"/>
</dbReference>
<evidence type="ECO:0000256" key="4">
    <source>
        <dbReference type="ARBA" id="ARBA00022801"/>
    </source>
</evidence>
<dbReference type="InterPro" id="IPR002716">
    <property type="entry name" value="PIN_dom"/>
</dbReference>
<name>A0A1G7LAJ8_9EURY</name>
<dbReference type="InterPro" id="IPR029060">
    <property type="entry name" value="PIN-like_dom_sf"/>
</dbReference>
<dbReference type="Proteomes" id="UP000199076">
    <property type="component" value="Unassembled WGS sequence"/>
</dbReference>
<dbReference type="GO" id="GO:0046872">
    <property type="term" value="F:metal ion binding"/>
    <property type="evidence" value="ECO:0007669"/>
    <property type="project" value="UniProtKB-KW"/>
</dbReference>
<keyword evidence="4" id="KW-0378">Hydrolase</keyword>
<dbReference type="STRING" id="660518.SAMN05216218_106222"/>
<evidence type="ECO:0000256" key="3">
    <source>
        <dbReference type="ARBA" id="ARBA00022723"/>
    </source>
</evidence>
<dbReference type="PANTHER" id="PTHR33653:SF1">
    <property type="entry name" value="RIBONUCLEASE VAPC2"/>
    <property type="match status" value="1"/>
</dbReference>
<dbReference type="InterPro" id="IPR050556">
    <property type="entry name" value="Type_II_TA_system_RNase"/>
</dbReference>
<accession>A0A1G7LAJ8</accession>
<comment type="similarity">
    <text evidence="6">Belongs to the PINc/VapC protein family.</text>
</comment>
<organism evidence="8 9">
    <name type="scientific">Halorientalis regularis</name>
    <dbReference type="NCBI Taxonomy" id="660518"/>
    <lineage>
        <taxon>Archaea</taxon>
        <taxon>Methanobacteriati</taxon>
        <taxon>Methanobacteriota</taxon>
        <taxon>Stenosarchaea group</taxon>
        <taxon>Halobacteria</taxon>
        <taxon>Halobacteriales</taxon>
        <taxon>Haloarculaceae</taxon>
        <taxon>Halorientalis</taxon>
    </lineage>
</organism>
<dbReference type="AlphaFoldDB" id="A0A1G7LAJ8"/>
<evidence type="ECO:0000313" key="9">
    <source>
        <dbReference type="Proteomes" id="UP000199076"/>
    </source>
</evidence>